<dbReference type="Pfam" id="PF00403">
    <property type="entry name" value="HMA"/>
    <property type="match status" value="1"/>
</dbReference>
<feature type="chain" id="PRO_5041905606" evidence="16">
    <location>
        <begin position="20"/>
        <end position="859"/>
    </location>
</feature>
<keyword evidence="14 15" id="KW-0472">Membrane</keyword>
<dbReference type="PRINTS" id="PR00119">
    <property type="entry name" value="CATATPASE"/>
</dbReference>
<dbReference type="PANTHER" id="PTHR43520">
    <property type="entry name" value="ATP7, ISOFORM B"/>
    <property type="match status" value="1"/>
</dbReference>
<dbReference type="FunFam" id="3.30.70.100:FF:000005">
    <property type="entry name" value="Copper-exporting P-type ATPase A"/>
    <property type="match status" value="1"/>
</dbReference>
<protein>
    <submittedName>
        <fullName evidence="18">Copper-importing P-type ATPase A</fullName>
    </submittedName>
</protein>
<keyword evidence="12 15" id="KW-1133">Transmembrane helix</keyword>
<dbReference type="InterPro" id="IPR044492">
    <property type="entry name" value="P_typ_ATPase_HD_dom"/>
</dbReference>
<dbReference type="SFLD" id="SFLDG00002">
    <property type="entry name" value="C1.7:_P-type_atpase_like"/>
    <property type="match status" value="1"/>
</dbReference>
<evidence type="ECO:0000256" key="12">
    <source>
        <dbReference type="ARBA" id="ARBA00022989"/>
    </source>
</evidence>
<feature type="transmembrane region" description="Helical" evidence="15">
    <location>
        <begin position="252"/>
        <end position="273"/>
    </location>
</feature>
<dbReference type="InterPro" id="IPR006121">
    <property type="entry name" value="HMA_dom"/>
</dbReference>
<evidence type="ECO:0000256" key="6">
    <source>
        <dbReference type="ARBA" id="ARBA00022692"/>
    </source>
</evidence>
<dbReference type="InterPro" id="IPR023298">
    <property type="entry name" value="ATPase_P-typ_TM_dom_sf"/>
</dbReference>
<dbReference type="PROSITE" id="PS00154">
    <property type="entry name" value="ATPASE_E1_E2"/>
    <property type="match status" value="1"/>
</dbReference>
<evidence type="ECO:0000256" key="1">
    <source>
        <dbReference type="ARBA" id="ARBA00004651"/>
    </source>
</evidence>
<evidence type="ECO:0000256" key="2">
    <source>
        <dbReference type="ARBA" id="ARBA00006024"/>
    </source>
</evidence>
<evidence type="ECO:0000313" key="21">
    <source>
        <dbReference type="Proteomes" id="UP001190491"/>
    </source>
</evidence>
<dbReference type="Proteomes" id="UP001190491">
    <property type="component" value="Unassembled WGS sequence"/>
</dbReference>
<dbReference type="GO" id="GO:0005524">
    <property type="term" value="F:ATP binding"/>
    <property type="evidence" value="ECO:0007669"/>
    <property type="project" value="UniProtKB-UniRule"/>
</dbReference>
<feature type="transmembrane region" description="Helical" evidence="15">
    <location>
        <begin position="467"/>
        <end position="489"/>
    </location>
</feature>
<dbReference type="SUPFAM" id="SSF55008">
    <property type="entry name" value="HMA, heavy metal-associated domain"/>
    <property type="match status" value="1"/>
</dbReference>
<dbReference type="CDD" id="cd00371">
    <property type="entry name" value="HMA"/>
    <property type="match status" value="1"/>
</dbReference>
<feature type="transmembrane region" description="Helical" evidence="15">
    <location>
        <begin position="313"/>
        <end position="331"/>
    </location>
</feature>
<dbReference type="Gene3D" id="3.30.70.100">
    <property type="match status" value="1"/>
</dbReference>
<keyword evidence="5" id="KW-0597">Phosphoprotein</keyword>
<evidence type="ECO:0000256" key="7">
    <source>
        <dbReference type="ARBA" id="ARBA00022723"/>
    </source>
</evidence>
<evidence type="ECO:0000256" key="16">
    <source>
        <dbReference type="SAM" id="SignalP"/>
    </source>
</evidence>
<keyword evidence="6 15" id="KW-0812">Transmembrane</keyword>
<evidence type="ECO:0000256" key="4">
    <source>
        <dbReference type="ARBA" id="ARBA00022475"/>
    </source>
</evidence>
<dbReference type="NCBIfam" id="TIGR01525">
    <property type="entry name" value="ATPase-IB_hvy"/>
    <property type="match status" value="1"/>
</dbReference>
<dbReference type="NCBIfam" id="TIGR01494">
    <property type="entry name" value="ATPase_P-type"/>
    <property type="match status" value="2"/>
</dbReference>
<keyword evidence="8 15" id="KW-0547">Nucleotide-binding</keyword>
<dbReference type="SUPFAM" id="SSF81665">
    <property type="entry name" value="Calcium ATPase, transmembrane domain M"/>
    <property type="match status" value="1"/>
</dbReference>
<organism evidence="18 21">
    <name type="scientific">Ralstonia flatus</name>
    <dbReference type="NCBI Taxonomy" id="3058601"/>
    <lineage>
        <taxon>Bacteria</taxon>
        <taxon>Pseudomonadati</taxon>
        <taxon>Pseudomonadota</taxon>
        <taxon>Betaproteobacteria</taxon>
        <taxon>Burkholderiales</taxon>
        <taxon>Burkholderiaceae</taxon>
        <taxon>Ralstonia</taxon>
    </lineage>
</organism>
<evidence type="ECO:0000256" key="8">
    <source>
        <dbReference type="ARBA" id="ARBA00022741"/>
    </source>
</evidence>
<dbReference type="GO" id="GO:0005507">
    <property type="term" value="F:copper ion binding"/>
    <property type="evidence" value="ECO:0007669"/>
    <property type="project" value="TreeGrafter"/>
</dbReference>
<dbReference type="Proteomes" id="UP001189792">
    <property type="component" value="Unassembled WGS sequence"/>
</dbReference>
<dbReference type="PANTHER" id="PTHR43520:SF5">
    <property type="entry name" value="CATION-TRANSPORTING P-TYPE ATPASE-RELATED"/>
    <property type="match status" value="1"/>
</dbReference>
<dbReference type="Pfam" id="PF00122">
    <property type="entry name" value="E1-E2_ATPase"/>
    <property type="match status" value="1"/>
</dbReference>
<keyword evidence="11" id="KW-1278">Translocase</keyword>
<dbReference type="PROSITE" id="PS01047">
    <property type="entry name" value="HMA_1"/>
    <property type="match status" value="1"/>
</dbReference>
<dbReference type="SFLD" id="SFLDF00027">
    <property type="entry name" value="p-type_atpase"/>
    <property type="match status" value="1"/>
</dbReference>
<dbReference type="EMBL" id="CAUDKO010000003">
    <property type="protein sequence ID" value="CAJ0860314.1"/>
    <property type="molecule type" value="Genomic_DNA"/>
</dbReference>
<evidence type="ECO:0000256" key="14">
    <source>
        <dbReference type="ARBA" id="ARBA00023136"/>
    </source>
</evidence>
<keyword evidence="4 15" id="KW-1003">Cell membrane</keyword>
<dbReference type="Pfam" id="PF12156">
    <property type="entry name" value="ATPase-cat_bd"/>
    <property type="match status" value="1"/>
</dbReference>
<dbReference type="EMBL" id="CAUDLI010000003">
    <property type="protein sequence ID" value="CAJ0868376.1"/>
    <property type="molecule type" value="Genomic_DNA"/>
</dbReference>
<dbReference type="InterPro" id="IPR036412">
    <property type="entry name" value="HAD-like_sf"/>
</dbReference>
<feature type="transmembrane region" description="Helical" evidence="15">
    <location>
        <begin position="813"/>
        <end position="829"/>
    </location>
</feature>
<dbReference type="Pfam" id="PF00702">
    <property type="entry name" value="Hydrolase"/>
    <property type="match status" value="1"/>
</dbReference>
<dbReference type="InterPro" id="IPR059000">
    <property type="entry name" value="ATPase_P-type_domA"/>
</dbReference>
<keyword evidence="13" id="KW-0406">Ion transport</keyword>
<dbReference type="AlphaFoldDB" id="A0AAD2BX55"/>
<feature type="transmembrane region" description="Helical" evidence="15">
    <location>
        <begin position="217"/>
        <end position="240"/>
    </location>
</feature>
<accession>A0AAD2BX55</accession>
<evidence type="ECO:0000256" key="13">
    <source>
        <dbReference type="ARBA" id="ARBA00023065"/>
    </source>
</evidence>
<feature type="transmembrane region" description="Helical" evidence="15">
    <location>
        <begin position="495"/>
        <end position="518"/>
    </location>
</feature>
<sequence length="859" mass="90815">MLASIVLIMTTTFAPIHPAAHPTAPVAGSGSPIGPSGAGASHATCYHCASPLDGATAVYADIGGISREFCCAGCQAVAQTLHASGMGHVYDGPIAFAKPIEGDRRTEAEAVWATYDLPVMRERFVRKRADGAEELSLAISGMRCAACVWLIERALSQVPGIREATVNYATERARIVADAGAMRLSAVFAAIADVGYEAWPDQPSARRTAEARERRSLLIRLGLAMLGMMQVMMYAWPVYLHGGDIPVSQTRLMQWASLLLTVPVVLISARPIFINAWRQVRHAHVGMDVPVALGIGAAFVASVVATVRGHGETYFDSVTMFVAFLLAARYLELRARQSAASGAEALVRQLPATCRRIDAESGALETIPVATLRPGDCVEVRAGEVLPADGIIEHGTTEIDESLLSGESVPRPRDVGAIVLAGSYNVVSAIRVRVNRVGTQTRLAAIVDLLERALTDKPRMAELADRVAGRFVAVLLGWALLTAIAWWWIDPTRMFAVTVAVLVVSCPCALSLATPSALAAASGALARRGVLVTRGHAIESLAAATDVLLDKTGTLTEGRLRLLSIETFSDLDAEDCLALACAMEQSENHPIAQSLRAAASDAMPLPVLELVTNVPGQGVYAMTGHQLMRLGTQSFAARQYANHAVTSIRYTTETPMEEVPPAAACTSVWLGRNGEPLARFTLADTPRADAPACLSALRAQGLCLHLVSGDAPETVHWWANRLGIDHAVGGASPEDKRAYVRKLQANGARVLAVGDGINDAPLLAQAQVSIAIGSGAPLAQAGADAILTEPRLLAISEAVSIGHRALRVVRQNLGWAFAYNAISIPLATLGWLSPLAAGIGMSVSSLLVALNAWRLSRAT</sequence>
<dbReference type="InterPro" id="IPR027256">
    <property type="entry name" value="P-typ_ATPase_IB"/>
</dbReference>
<dbReference type="CDD" id="cd02079">
    <property type="entry name" value="P-type_ATPase_HM"/>
    <property type="match status" value="1"/>
</dbReference>
<evidence type="ECO:0000313" key="18">
    <source>
        <dbReference type="EMBL" id="CAJ0860314.1"/>
    </source>
</evidence>
<evidence type="ECO:0000256" key="3">
    <source>
        <dbReference type="ARBA" id="ARBA00022448"/>
    </source>
</evidence>
<keyword evidence="10" id="KW-0460">Magnesium</keyword>
<feature type="transmembrane region" description="Helical" evidence="15">
    <location>
        <begin position="285"/>
        <end position="307"/>
    </location>
</feature>
<dbReference type="PRINTS" id="PR00120">
    <property type="entry name" value="HATPASE"/>
</dbReference>
<dbReference type="InterPro" id="IPR018303">
    <property type="entry name" value="ATPase_P-typ_P_site"/>
</dbReference>
<dbReference type="GO" id="GO:0016887">
    <property type="term" value="F:ATP hydrolysis activity"/>
    <property type="evidence" value="ECO:0007669"/>
    <property type="project" value="InterPro"/>
</dbReference>
<comment type="caution">
    <text evidence="18">The sequence shown here is derived from an EMBL/GenBank/DDBJ whole genome shotgun (WGS) entry which is preliminary data.</text>
</comment>
<keyword evidence="20" id="KW-1185">Reference proteome</keyword>
<evidence type="ECO:0000256" key="9">
    <source>
        <dbReference type="ARBA" id="ARBA00022840"/>
    </source>
</evidence>
<dbReference type="GO" id="GO:0005886">
    <property type="term" value="C:plasma membrane"/>
    <property type="evidence" value="ECO:0007669"/>
    <property type="project" value="UniProtKB-SubCell"/>
</dbReference>
<evidence type="ECO:0000256" key="10">
    <source>
        <dbReference type="ARBA" id="ARBA00022842"/>
    </source>
</evidence>
<evidence type="ECO:0000259" key="17">
    <source>
        <dbReference type="PROSITE" id="PS50846"/>
    </source>
</evidence>
<feature type="transmembrane region" description="Helical" evidence="15">
    <location>
        <begin position="835"/>
        <end position="853"/>
    </location>
</feature>
<comment type="subcellular location">
    <subcellularLocation>
        <location evidence="1">Cell membrane</location>
        <topology evidence="1">Multi-pass membrane protein</topology>
    </subcellularLocation>
</comment>
<comment type="similarity">
    <text evidence="2 15">Belongs to the cation transport ATPase (P-type) (TC 3.A.3) family. Type IB subfamily.</text>
</comment>
<keyword evidence="7 15" id="KW-0479">Metal-binding</keyword>
<dbReference type="Gene3D" id="3.40.50.1000">
    <property type="entry name" value="HAD superfamily/HAD-like"/>
    <property type="match status" value="1"/>
</dbReference>
<evidence type="ECO:0000256" key="5">
    <source>
        <dbReference type="ARBA" id="ARBA00022553"/>
    </source>
</evidence>
<dbReference type="InterPro" id="IPR008250">
    <property type="entry name" value="ATPase_P-typ_transduc_dom_A_sf"/>
</dbReference>
<dbReference type="InterPro" id="IPR023299">
    <property type="entry name" value="ATPase_P-typ_cyto_dom_N"/>
</dbReference>
<keyword evidence="9 15" id="KW-0067">ATP-binding</keyword>
<name>A0AAD2BX55_9RALS</name>
<feature type="domain" description="HMA" evidence="17">
    <location>
        <begin position="133"/>
        <end position="199"/>
    </location>
</feature>
<dbReference type="InterPro" id="IPR036163">
    <property type="entry name" value="HMA_dom_sf"/>
</dbReference>
<dbReference type="Gene3D" id="2.70.150.10">
    <property type="entry name" value="Calcium-transporting ATPase, cytoplasmic transduction domain A"/>
    <property type="match status" value="1"/>
</dbReference>
<evidence type="ECO:0000256" key="15">
    <source>
        <dbReference type="RuleBase" id="RU362081"/>
    </source>
</evidence>
<reference evidence="18 20" key="1">
    <citation type="submission" date="2023-07" db="EMBL/GenBank/DDBJ databases">
        <authorList>
            <person name="Peeters C."/>
        </authorList>
    </citation>
    <scope>NUCLEOTIDE SEQUENCE</scope>
    <source>
        <strain evidence="19 20">LMG 32965</strain>
        <strain evidence="18">R-77567</strain>
    </source>
</reference>
<evidence type="ECO:0000256" key="11">
    <source>
        <dbReference type="ARBA" id="ARBA00022967"/>
    </source>
</evidence>
<dbReference type="Gene3D" id="3.40.1110.10">
    <property type="entry name" value="Calcium-transporting ATPase, cytoplasmic domain N"/>
    <property type="match status" value="1"/>
</dbReference>
<feature type="signal peptide" evidence="16">
    <location>
        <begin position="1"/>
        <end position="19"/>
    </location>
</feature>
<dbReference type="GO" id="GO:0055070">
    <property type="term" value="P:copper ion homeostasis"/>
    <property type="evidence" value="ECO:0007669"/>
    <property type="project" value="TreeGrafter"/>
</dbReference>
<gene>
    <name evidence="18" type="primary">copA_1</name>
    <name evidence="19" type="ORF">R77564_01464</name>
    <name evidence="18" type="ORF">R77567_01447</name>
</gene>
<dbReference type="PROSITE" id="PS50846">
    <property type="entry name" value="HMA_2"/>
    <property type="match status" value="1"/>
</dbReference>
<dbReference type="InterPro" id="IPR001757">
    <property type="entry name" value="P_typ_ATPase"/>
</dbReference>
<keyword evidence="3" id="KW-0813">Transport</keyword>
<proteinExistence type="inferred from homology"/>
<dbReference type="InterPro" id="IPR017969">
    <property type="entry name" value="Heavy-metal-associated_CS"/>
</dbReference>
<dbReference type="InterPro" id="IPR021993">
    <property type="entry name" value="ATPase-cat-bd"/>
</dbReference>
<dbReference type="InterPro" id="IPR023214">
    <property type="entry name" value="HAD_sf"/>
</dbReference>
<keyword evidence="16" id="KW-0732">Signal</keyword>
<dbReference type="SUPFAM" id="SSF56784">
    <property type="entry name" value="HAD-like"/>
    <property type="match status" value="1"/>
</dbReference>
<dbReference type="SUPFAM" id="SSF81653">
    <property type="entry name" value="Calcium ATPase, transduction domain A"/>
    <property type="match status" value="1"/>
</dbReference>
<evidence type="ECO:0000313" key="19">
    <source>
        <dbReference type="EMBL" id="CAJ0868376.1"/>
    </source>
</evidence>
<dbReference type="SFLD" id="SFLDS00003">
    <property type="entry name" value="Haloacid_Dehalogenase"/>
    <property type="match status" value="1"/>
</dbReference>
<evidence type="ECO:0000313" key="20">
    <source>
        <dbReference type="Proteomes" id="UP001189792"/>
    </source>
</evidence>
<dbReference type="GO" id="GO:0043682">
    <property type="term" value="F:P-type divalent copper transporter activity"/>
    <property type="evidence" value="ECO:0007669"/>
    <property type="project" value="TreeGrafter"/>
</dbReference>